<dbReference type="InParanoid" id="A0A1J7J748"/>
<organism evidence="1 2">
    <name type="scientific">Coniochaeta ligniaria NRRL 30616</name>
    <dbReference type="NCBI Taxonomy" id="1408157"/>
    <lineage>
        <taxon>Eukaryota</taxon>
        <taxon>Fungi</taxon>
        <taxon>Dikarya</taxon>
        <taxon>Ascomycota</taxon>
        <taxon>Pezizomycotina</taxon>
        <taxon>Sordariomycetes</taxon>
        <taxon>Sordariomycetidae</taxon>
        <taxon>Coniochaetales</taxon>
        <taxon>Coniochaetaceae</taxon>
        <taxon>Coniochaeta</taxon>
    </lineage>
</organism>
<dbReference type="AlphaFoldDB" id="A0A1J7J748"/>
<sequence length="537" mass="61275">MPLLKRVACHGPRGRLLSQNPDDELRSVKLDIPYPTPFVGSYSELGIDQSWMTADGRYGAYGYGEEDENTYNRTRVVWDNVDWGDLQNECFDQNVRRFPVSAKRITNEYRFRLRNQSLVPELRSWEDFTPTRRTAIVLRSFDGYKYTPEDLYNLRSLVVEAGLRTGGEYAVVLLVNIRGTDSNIFASKEAYRAAFEKAGIPLEFQSIALLWDETLLRTWYPEVDEYRTEWQVFQPLQLFALHYPEYDHYWQLEMDMRFLGDTGAYLDALSRFARSEPRKQSLERSTFQYFPSKHPTYASFSAAVDAASRGTTRAWGPLRIRDLAPIGPVPPHRSAKSDPFLWGVGEDADLLTTSFCTDALAPTTPWVYKTWIRGFPLGGASGPPRFFCPPAVMRASRALLLAVHEAQLVRGMRIPSEATLPSFALWHGLKLSYPPQPVFMRQQGTEEGERRVEGWYRGGPGNSSDGLGPEDKRHPWGDGLSWWWESKWPRAVVDAWFTSTAGEEGKDRTGELPFLLVEKGGEVYAPNVAMHPVKTQR</sequence>
<dbReference type="EMBL" id="KV875101">
    <property type="protein sequence ID" value="OIW25616.1"/>
    <property type="molecule type" value="Genomic_DNA"/>
</dbReference>
<dbReference type="InterPro" id="IPR021822">
    <property type="entry name" value="DUF3405"/>
</dbReference>
<protein>
    <submittedName>
        <fullName evidence="1">Uncharacterized protein</fullName>
    </submittedName>
</protein>
<dbReference type="PANTHER" id="PTHR36205">
    <property type="entry name" value="CHROMOSOME 19, WHOLE GENOME SHOTGUN SEQUENCE"/>
    <property type="match status" value="1"/>
</dbReference>
<evidence type="ECO:0000313" key="2">
    <source>
        <dbReference type="Proteomes" id="UP000182658"/>
    </source>
</evidence>
<evidence type="ECO:0000313" key="1">
    <source>
        <dbReference type="EMBL" id="OIW25616.1"/>
    </source>
</evidence>
<dbReference type="Pfam" id="PF11885">
    <property type="entry name" value="DUF3405"/>
    <property type="match status" value="1"/>
</dbReference>
<accession>A0A1J7J748</accession>
<reference evidence="1 2" key="1">
    <citation type="submission" date="2016-10" db="EMBL/GenBank/DDBJ databases">
        <title>Draft genome sequence of Coniochaeta ligniaria NRRL30616, a lignocellulolytic fungus for bioabatement of inhibitors in plant biomass hydrolysates.</title>
        <authorList>
            <consortium name="DOE Joint Genome Institute"/>
            <person name="Jimenez D.J."/>
            <person name="Hector R.E."/>
            <person name="Riley R."/>
            <person name="Sun H."/>
            <person name="Grigoriev I.V."/>
            <person name="Van Elsas J.D."/>
            <person name="Nichols N.N."/>
        </authorList>
    </citation>
    <scope>NUCLEOTIDE SEQUENCE [LARGE SCALE GENOMIC DNA]</scope>
    <source>
        <strain evidence="1 2">NRRL 30616</strain>
    </source>
</reference>
<dbReference type="Proteomes" id="UP000182658">
    <property type="component" value="Unassembled WGS sequence"/>
</dbReference>
<name>A0A1J7J748_9PEZI</name>
<keyword evidence="2" id="KW-1185">Reference proteome</keyword>
<gene>
    <name evidence="1" type="ORF">CONLIGDRAFT_656389</name>
</gene>
<proteinExistence type="predicted"/>
<dbReference type="OrthoDB" id="3353407at2759"/>
<dbReference type="PANTHER" id="PTHR36205:SF2">
    <property type="entry name" value="MAJOR FACILITATOR SUPERFAMILY TRANSPORTER"/>
    <property type="match status" value="1"/>
</dbReference>
<dbReference type="STRING" id="1408157.A0A1J7J748"/>